<dbReference type="Proteomes" id="UP000202962">
    <property type="component" value="Segment"/>
</dbReference>
<dbReference type="KEGG" id="vg:27429811"/>
<dbReference type="OrthoDB" id="2566at10239"/>
<reference evidence="1 2" key="1">
    <citation type="submission" date="2015-03" db="EMBL/GenBank/DDBJ databases">
        <title>The complete genome sequence of Mocis sp. granulovirus.</title>
        <authorList>
            <person name="Ardisson-Araujo D.M.P."/>
            <person name="Melo F.L."/>
            <person name="Sosa-Gomez D.R."/>
            <person name="Ribeiro B.M."/>
        </authorList>
    </citation>
    <scope>NUCLEOTIDE SEQUENCE [LARGE SCALE GENOMIC DNA]</scope>
    <source>
        <strain evidence="1">Southern Brazil</strain>
    </source>
</reference>
<dbReference type="GO" id="GO:0008270">
    <property type="term" value="F:zinc ion binding"/>
    <property type="evidence" value="ECO:0007669"/>
    <property type="project" value="InterPro"/>
</dbReference>
<accession>A0A162GWE2</accession>
<dbReference type="GO" id="GO:0003677">
    <property type="term" value="F:DNA binding"/>
    <property type="evidence" value="ECO:0007669"/>
    <property type="project" value="InterPro"/>
</dbReference>
<proteinExistence type="predicted"/>
<sequence length="298" mass="34914">MDKRGEFLSQETRHALMFMAEFAKNAVHGHTNLLRFTPTCNKCGQTFDRIYSNTHNSYMFMVIKSWLDTDVNRVKFCCLACKNEPVEDVIELYPSFSLANLKKLMYGGVLKRFVFPFVQPSKKKCRRIGLALSDLPSVLDDLIKSKSVCEEIESVCLFSATDNEIIARDDVYHLRVDWGCDVAFSVPTQFTRQLLLNKNDGDYYLEIMSRVFEEFQPFYVFFHHNNDTSCSACVNKLCLTKKRLTPVLFCDNCGFTDPVYWVSKNVYPFWLHTYDYKRTYWKCRKKVNLMLYDIDVTI</sequence>
<keyword evidence="2" id="KW-1185">Reference proteome</keyword>
<name>A0A162GWE2_9BBAC</name>
<evidence type="ECO:0000313" key="2">
    <source>
        <dbReference type="Proteomes" id="UP000202962"/>
    </source>
</evidence>
<organism evidence="1 2">
    <name type="scientific">Mocis latipes granulovirus</name>
    <dbReference type="NCBI Taxonomy" id="2072024"/>
    <lineage>
        <taxon>Viruses</taxon>
        <taxon>Viruses incertae sedis</taxon>
        <taxon>Naldaviricetes</taxon>
        <taxon>Lefavirales</taxon>
        <taxon>Baculoviridae</taxon>
        <taxon>Betabaculovirus</taxon>
        <taxon>Betabaculovirus molatipedis</taxon>
    </lineage>
</organism>
<dbReference type="Pfam" id="PF06061">
    <property type="entry name" value="Baculo_ME53"/>
    <property type="match status" value="1"/>
</dbReference>
<protein>
    <submittedName>
        <fullName evidence="1">ME53</fullName>
    </submittedName>
</protein>
<dbReference type="EMBL" id="KR011718">
    <property type="protein sequence ID" value="AKR17478.1"/>
    <property type="molecule type" value="Genomic_DNA"/>
</dbReference>
<evidence type="ECO:0000313" key="1">
    <source>
        <dbReference type="EMBL" id="AKR17478.1"/>
    </source>
</evidence>
<dbReference type="InterPro" id="IPR010336">
    <property type="entry name" value="Baculo_ME53"/>
</dbReference>